<evidence type="ECO:0000313" key="5">
    <source>
        <dbReference type="Proteomes" id="UP000319257"/>
    </source>
</evidence>
<sequence>MDLGLKDKVVLVSGGSSGIVVARRIEPLQETVKLVQEITTRAAYVSADMTQEDGVKTAIAESMKAFGSMPDVVVCNVRSLIKFGFEEATAEDFRVSSEQCVLSVVHLAKAVLPHWKARGWGRFINLGSVCTLEPHRWHHIVLGNTFRLAAVGLLRSLSNEFSSFGITFNTVAIGLVDTGTAEKIIKDGEAHAIPQAEPQPVISMRRPGIPEEIAAQVLFLASERASYITGQNIPVDGGWTRGI</sequence>
<dbReference type="PRINTS" id="PR00081">
    <property type="entry name" value="GDHRDH"/>
</dbReference>
<dbReference type="AlphaFoldDB" id="A0A507B458"/>
<dbReference type="STRING" id="1093900.A0A507B458"/>
<accession>A0A507B458</accession>
<dbReference type="Proteomes" id="UP000319257">
    <property type="component" value="Unassembled WGS sequence"/>
</dbReference>
<dbReference type="GO" id="GO:0004316">
    <property type="term" value="F:3-oxoacyl-[acyl-carrier-protein] reductase (NADPH) activity"/>
    <property type="evidence" value="ECO:0007669"/>
    <property type="project" value="UniProtKB-EC"/>
</dbReference>
<protein>
    <recommendedName>
        <fullName evidence="2">3-oxoacyl-[acyl-carrier-protein] reductase</fullName>
        <ecNumber evidence="2">1.1.1.100</ecNumber>
    </recommendedName>
</protein>
<evidence type="ECO:0000256" key="3">
    <source>
        <dbReference type="ARBA" id="ARBA00048508"/>
    </source>
</evidence>
<dbReference type="Gene3D" id="3.40.50.720">
    <property type="entry name" value="NAD(P)-binding Rossmann-like Domain"/>
    <property type="match status" value="1"/>
</dbReference>
<dbReference type="InterPro" id="IPR036291">
    <property type="entry name" value="NAD(P)-bd_dom_sf"/>
</dbReference>
<comment type="similarity">
    <text evidence="1">Belongs to the short-chain dehydrogenases/reductases (SDR) family.</text>
</comment>
<dbReference type="EC" id="1.1.1.100" evidence="2"/>
<dbReference type="EMBL" id="SKBQ01000012">
    <property type="protein sequence ID" value="TPX17905.1"/>
    <property type="molecule type" value="Genomic_DNA"/>
</dbReference>
<dbReference type="SUPFAM" id="SSF51735">
    <property type="entry name" value="NAD(P)-binding Rossmann-fold domains"/>
    <property type="match status" value="1"/>
</dbReference>
<dbReference type="OrthoDB" id="47007at2759"/>
<comment type="catalytic activity">
    <reaction evidence="3">
        <text>a (3R)-hydroxyacyl-[ACP] + NADP(+) = a 3-oxoacyl-[ACP] + NADPH + H(+)</text>
        <dbReference type="Rhea" id="RHEA:17397"/>
        <dbReference type="Rhea" id="RHEA-COMP:9916"/>
        <dbReference type="Rhea" id="RHEA-COMP:9945"/>
        <dbReference type="ChEBI" id="CHEBI:15378"/>
        <dbReference type="ChEBI" id="CHEBI:57783"/>
        <dbReference type="ChEBI" id="CHEBI:58349"/>
        <dbReference type="ChEBI" id="CHEBI:78776"/>
        <dbReference type="ChEBI" id="CHEBI:78827"/>
        <dbReference type="EC" id="1.1.1.100"/>
    </reaction>
</comment>
<dbReference type="InterPro" id="IPR002347">
    <property type="entry name" value="SDR_fam"/>
</dbReference>
<name>A0A507B458_9PEZI</name>
<keyword evidence="5" id="KW-1185">Reference proteome</keyword>
<dbReference type="InterPro" id="IPR050259">
    <property type="entry name" value="SDR"/>
</dbReference>
<gene>
    <name evidence="4" type="ORF">E0L32_003006</name>
</gene>
<organism evidence="4 5">
    <name type="scientific">Thyridium curvatum</name>
    <dbReference type="NCBI Taxonomy" id="1093900"/>
    <lineage>
        <taxon>Eukaryota</taxon>
        <taxon>Fungi</taxon>
        <taxon>Dikarya</taxon>
        <taxon>Ascomycota</taxon>
        <taxon>Pezizomycotina</taxon>
        <taxon>Sordariomycetes</taxon>
        <taxon>Sordariomycetidae</taxon>
        <taxon>Thyridiales</taxon>
        <taxon>Thyridiaceae</taxon>
        <taxon>Thyridium</taxon>
    </lineage>
</organism>
<dbReference type="PANTHER" id="PTHR42879:SF6">
    <property type="entry name" value="NADPH-DEPENDENT REDUCTASE BACG"/>
    <property type="match status" value="1"/>
</dbReference>
<evidence type="ECO:0000256" key="2">
    <source>
        <dbReference type="ARBA" id="ARBA00012948"/>
    </source>
</evidence>
<evidence type="ECO:0000256" key="1">
    <source>
        <dbReference type="ARBA" id="ARBA00006484"/>
    </source>
</evidence>
<dbReference type="GeneID" id="41970453"/>
<dbReference type="Pfam" id="PF13561">
    <property type="entry name" value="adh_short_C2"/>
    <property type="match status" value="1"/>
</dbReference>
<dbReference type="PANTHER" id="PTHR42879">
    <property type="entry name" value="3-OXOACYL-(ACYL-CARRIER-PROTEIN) REDUCTASE"/>
    <property type="match status" value="1"/>
</dbReference>
<dbReference type="RefSeq" id="XP_030999616.1">
    <property type="nucleotide sequence ID" value="XM_031137259.1"/>
</dbReference>
<dbReference type="InParanoid" id="A0A507B458"/>
<reference evidence="4 5" key="1">
    <citation type="submission" date="2019-06" db="EMBL/GenBank/DDBJ databases">
        <title>Draft genome sequence of the filamentous fungus Phialemoniopsis curvata isolated from diesel fuel.</title>
        <authorList>
            <person name="Varaljay V.A."/>
            <person name="Lyon W.J."/>
            <person name="Crouch A.L."/>
            <person name="Drake C.E."/>
            <person name="Hollomon J.M."/>
            <person name="Nadeau L.J."/>
            <person name="Nunn H.S."/>
            <person name="Stevenson B.S."/>
            <person name="Bojanowski C.L."/>
            <person name="Crookes-Goodson W.J."/>
        </authorList>
    </citation>
    <scope>NUCLEOTIDE SEQUENCE [LARGE SCALE GENOMIC DNA]</scope>
    <source>
        <strain evidence="4 5">D216</strain>
    </source>
</reference>
<evidence type="ECO:0000313" key="4">
    <source>
        <dbReference type="EMBL" id="TPX17905.1"/>
    </source>
</evidence>
<comment type="caution">
    <text evidence="4">The sequence shown here is derived from an EMBL/GenBank/DDBJ whole genome shotgun (WGS) entry which is preliminary data.</text>
</comment>
<proteinExistence type="inferred from homology"/>